<evidence type="ECO:0000313" key="1">
    <source>
        <dbReference type="EMBL" id="CUV31823.1"/>
    </source>
</evidence>
<name>A0A0S4VBK6_RALSL</name>
<dbReference type="EMBL" id="LN899824">
    <property type="protein sequence ID" value="CUV31823.1"/>
    <property type="molecule type" value="Genomic_DNA"/>
</dbReference>
<sequence length="131" mass="13913">MDDLDKLIPQPAELVVGGEALAIQPLKVGRLPAFLRAISPTLLQLNAPQIDWLGLFIEHGDDLLQAVAIAADKPRAWVDALAADEAILLAAKVVEVNADFFTRTVLPRLDGLFGQVVRAGPEPSGSMPSVA</sequence>
<accession>A0A0S4VBK6</accession>
<dbReference type="AlphaFoldDB" id="A0A0S4VBK6"/>
<organism evidence="1">
    <name type="scientific">Ralstonia solanacearum</name>
    <name type="common">Pseudomonas solanacearum</name>
    <dbReference type="NCBI Taxonomy" id="305"/>
    <lineage>
        <taxon>Bacteria</taxon>
        <taxon>Pseudomonadati</taxon>
        <taxon>Pseudomonadota</taxon>
        <taxon>Betaproteobacteria</taxon>
        <taxon>Burkholderiales</taxon>
        <taxon>Burkholderiaceae</taxon>
        <taxon>Ralstonia</taxon>
        <taxon>Ralstonia solanacearum species complex</taxon>
    </lineage>
</organism>
<proteinExistence type="predicted"/>
<protein>
    <submittedName>
        <fullName evidence="1">Uncharacterized protein</fullName>
    </submittedName>
</protein>
<reference evidence="1" key="1">
    <citation type="submission" date="2015-10" db="EMBL/GenBank/DDBJ databases">
        <authorList>
            <person name="Gilbert D.G."/>
        </authorList>
    </citation>
    <scope>NUCLEOTIDE SEQUENCE</scope>
    <source>
        <strain evidence="1">Phyl III-seqv23</strain>
    </source>
</reference>
<gene>
    <name evidence="1" type="ORF">RUN1985_v1_1180009</name>
</gene>